<protein>
    <submittedName>
        <fullName evidence="4">Uncharacterized protein</fullName>
    </submittedName>
</protein>
<name>A0A8K0D7S3_IGNLU</name>
<dbReference type="SMART" id="SM00365">
    <property type="entry name" value="LRR_SD22"/>
    <property type="match status" value="11"/>
</dbReference>
<gene>
    <name evidence="4" type="ORF">ILUMI_08343</name>
</gene>
<keyword evidence="1" id="KW-0433">Leucine-rich repeat</keyword>
<keyword evidence="3" id="KW-0677">Repeat</keyword>
<accession>A0A8K0D7S3</accession>
<dbReference type="GO" id="GO:0031012">
    <property type="term" value="C:extracellular matrix"/>
    <property type="evidence" value="ECO:0007669"/>
    <property type="project" value="TreeGrafter"/>
</dbReference>
<evidence type="ECO:0000313" key="4">
    <source>
        <dbReference type="EMBL" id="KAF2897832.1"/>
    </source>
</evidence>
<dbReference type="Gene3D" id="3.80.10.10">
    <property type="entry name" value="Ribonuclease Inhibitor"/>
    <property type="match status" value="4"/>
</dbReference>
<proteinExistence type="predicted"/>
<reference evidence="4" key="1">
    <citation type="submission" date="2019-08" db="EMBL/GenBank/DDBJ databases">
        <title>The genome of the North American firefly Photinus pyralis.</title>
        <authorList>
            <consortium name="Photinus pyralis genome working group"/>
            <person name="Fallon T.R."/>
            <person name="Sander Lower S.E."/>
            <person name="Weng J.-K."/>
        </authorList>
    </citation>
    <scope>NUCLEOTIDE SEQUENCE</scope>
    <source>
        <strain evidence="4">TRF0915ILg1</strain>
        <tissue evidence="4">Whole body</tissue>
    </source>
</reference>
<dbReference type="SUPFAM" id="SSF52058">
    <property type="entry name" value="L domain-like"/>
    <property type="match status" value="3"/>
</dbReference>
<organism evidence="4 5">
    <name type="scientific">Ignelater luminosus</name>
    <name type="common">Cucubano</name>
    <name type="synonym">Pyrophorus luminosus</name>
    <dbReference type="NCBI Taxonomy" id="2038154"/>
    <lineage>
        <taxon>Eukaryota</taxon>
        <taxon>Metazoa</taxon>
        <taxon>Ecdysozoa</taxon>
        <taxon>Arthropoda</taxon>
        <taxon>Hexapoda</taxon>
        <taxon>Insecta</taxon>
        <taxon>Pterygota</taxon>
        <taxon>Neoptera</taxon>
        <taxon>Endopterygota</taxon>
        <taxon>Coleoptera</taxon>
        <taxon>Polyphaga</taxon>
        <taxon>Elateriformia</taxon>
        <taxon>Elateroidea</taxon>
        <taxon>Elateridae</taxon>
        <taxon>Agrypninae</taxon>
        <taxon>Pyrophorini</taxon>
        <taxon>Ignelater</taxon>
    </lineage>
</organism>
<keyword evidence="2" id="KW-0732">Signal</keyword>
<dbReference type="PROSITE" id="PS51450">
    <property type="entry name" value="LRR"/>
    <property type="match status" value="13"/>
</dbReference>
<dbReference type="PANTHER" id="PTHR24373:SF275">
    <property type="entry name" value="TIR DOMAIN-CONTAINING PROTEIN"/>
    <property type="match status" value="1"/>
</dbReference>
<dbReference type="PRINTS" id="PR00019">
    <property type="entry name" value="LEURICHRPT"/>
</dbReference>
<dbReference type="InterPro" id="IPR003591">
    <property type="entry name" value="Leu-rich_rpt_typical-subtyp"/>
</dbReference>
<dbReference type="EMBL" id="VTPC01003912">
    <property type="protein sequence ID" value="KAF2897832.1"/>
    <property type="molecule type" value="Genomic_DNA"/>
</dbReference>
<dbReference type="Proteomes" id="UP000801492">
    <property type="component" value="Unassembled WGS sequence"/>
</dbReference>
<evidence type="ECO:0000256" key="2">
    <source>
        <dbReference type="ARBA" id="ARBA00022729"/>
    </source>
</evidence>
<dbReference type="GO" id="GO:0005615">
    <property type="term" value="C:extracellular space"/>
    <property type="evidence" value="ECO:0007669"/>
    <property type="project" value="TreeGrafter"/>
</dbReference>
<comment type="caution">
    <text evidence="4">The sequence shown here is derived from an EMBL/GenBank/DDBJ whole genome shotgun (WGS) entry which is preliminary data.</text>
</comment>
<evidence type="ECO:0000256" key="1">
    <source>
        <dbReference type="ARBA" id="ARBA00022614"/>
    </source>
</evidence>
<dbReference type="SMART" id="SM00369">
    <property type="entry name" value="LRR_TYP"/>
    <property type="match status" value="21"/>
</dbReference>
<keyword evidence="5" id="KW-1185">Reference proteome</keyword>
<dbReference type="InterPro" id="IPR032675">
    <property type="entry name" value="LRR_dom_sf"/>
</dbReference>
<evidence type="ECO:0000256" key="3">
    <source>
        <dbReference type="ARBA" id="ARBA00022737"/>
    </source>
</evidence>
<dbReference type="InterPro" id="IPR001611">
    <property type="entry name" value="Leu-rich_rpt"/>
</dbReference>
<dbReference type="InterPro" id="IPR050328">
    <property type="entry name" value="Dev_Immune_Receptor"/>
</dbReference>
<dbReference type="AlphaFoldDB" id="A0A8K0D7S3"/>
<evidence type="ECO:0000313" key="5">
    <source>
        <dbReference type="Proteomes" id="UP000801492"/>
    </source>
</evidence>
<sequence length="1059" mass="122284">MEVRQEGEECVSGRHVYDYTYGEQWECTEYNNLVLYSYILCKDLYLEAKEKINIAIKQENNFKYIIFEDSVIPTVHAGTFASYAKVEEIYLNSSEIRTLEPAAFGGITNLKILHLEDNNITEIVRGTLNSLTNLEKLYLSKNDLYVIEDNSLQGLLVLDELDLSKNNLNNLTAHTVSSLNTLRYLSISFNSLQNIDENAFLNTHKLERLLINNNNIKVIHQSTIKNLDKLKILDMSFNYIDIQNFSFLPNSLELVNLSNNNISYITDWSNLQNVQKINLEHNSIFKISSIGQDITHLNLGWNNLKNLSSSLFYPSNNMKRLRSCYNHIELTDIDSCKGLFNLKNLNFTHNSIEHLPIGYFKDLTSLKSLDLSYNNLRDLEFGTFAGLSNLEELHLEHNNLTDIHENSFYIFDNLKFLYLHNNEIKSINTFNLLSHLKSLEYVTIVNNNWTCNTLLHILMEFRDKKVKISDGNDFKVSNIQGISCINEKHLKRNHFLSRNNQSITVNSTNLKQPIENLNVQNSLCNTTFYKYFNEDFKNSTFYTFFSEEFIDYIEKDLNRSRLFKFLDEYVSNKCSTCQSNGSDNNNNILTYLNDDLQNTAFFKYFKQDFLVSDFFKFFNEGYRNTALYQELNRTTQINDPNNLKNSTSVKYALKSSNSESADVYLRDEIILTFIGIILISNQVNSEQCEVQEVKSSKGTYVRRYYEYRKRMYIGGTTEYPTLYKYVLCTNPKMETGKQIFIANAQDNYKYILFKNSTIPVVPAGIFTSLASISEAYLNGSQIKIIEPGAFNGMTKLEELHLENNNIKEIVRGTLNSLTHLKRLDISQNELKKIEDNSFHGLLILEELKLSRNHLTNITSLTFSSLNNLSYLDLSHNLLSVVDDNSLSIMNKLTQLILNNNLLTSILTVQNLQTLQLLELCYNKIEEIDFSLVPGMKKLNISFNEIKLVKDWSKMENTEIVDITHNIIPEIHAIGKGILQLSMKQNKLKVLDALLFNNSVDLFELDLGYNTITEISANTFRGLSKLSYLSLSNNNLKYLSIGIFKDLIQKFVTEADMELI</sequence>
<dbReference type="PANTHER" id="PTHR24373">
    <property type="entry name" value="SLIT RELATED LEUCINE-RICH REPEAT NEURONAL PROTEIN"/>
    <property type="match status" value="1"/>
</dbReference>
<dbReference type="Pfam" id="PF13855">
    <property type="entry name" value="LRR_8"/>
    <property type="match status" value="5"/>
</dbReference>
<dbReference type="OrthoDB" id="6765403at2759"/>